<dbReference type="InterPro" id="IPR007948">
    <property type="entry name" value="DUF736"/>
</dbReference>
<accession>A0A3S0K0V5</accession>
<dbReference type="EMBL" id="RXMA01000033">
    <property type="protein sequence ID" value="RTR15623.1"/>
    <property type="molecule type" value="Genomic_DNA"/>
</dbReference>
<dbReference type="RefSeq" id="WP_119830180.1">
    <property type="nucleotide sequence ID" value="NZ_JBHUCY010000026.1"/>
</dbReference>
<evidence type="ECO:0000313" key="1">
    <source>
        <dbReference type="EMBL" id="RTR15623.1"/>
    </source>
</evidence>
<dbReference type="OrthoDB" id="9811595at2"/>
<evidence type="ECO:0000313" key="2">
    <source>
        <dbReference type="Proteomes" id="UP000277007"/>
    </source>
</evidence>
<sequence>MSQIGHFTRSPSGFDGRLRTLTLDVSLVLVPATASDAENAPDYRVHLDTEDGPEVGAGWKRSSEKAGHFVSLLLDDPAFSQPMRANLFQSPNDKTLWTLHWNRPSKRDDRG</sequence>
<gene>
    <name evidence="1" type="ORF">EJ903_22925</name>
</gene>
<keyword evidence="2" id="KW-1185">Reference proteome</keyword>
<name>A0A3S0K0V5_9PROT</name>
<dbReference type="Proteomes" id="UP000277007">
    <property type="component" value="Unassembled WGS sequence"/>
</dbReference>
<dbReference type="Pfam" id="PF05284">
    <property type="entry name" value="DUF736"/>
    <property type="match status" value="1"/>
</dbReference>
<comment type="caution">
    <text evidence="1">The sequence shown here is derived from an EMBL/GenBank/DDBJ whole genome shotgun (WGS) entry which is preliminary data.</text>
</comment>
<reference evidence="1 2" key="1">
    <citation type="submission" date="2018-12" db="EMBL/GenBank/DDBJ databases">
        <authorList>
            <person name="Yang Y."/>
        </authorList>
    </citation>
    <scope>NUCLEOTIDE SEQUENCE [LARGE SCALE GENOMIC DNA]</scope>
    <source>
        <strain evidence="1 2">L-25-5w-1</strain>
    </source>
</reference>
<organism evidence="1 2">
    <name type="scientific">Azospirillum griseum</name>
    <dbReference type="NCBI Taxonomy" id="2496639"/>
    <lineage>
        <taxon>Bacteria</taxon>
        <taxon>Pseudomonadati</taxon>
        <taxon>Pseudomonadota</taxon>
        <taxon>Alphaproteobacteria</taxon>
        <taxon>Rhodospirillales</taxon>
        <taxon>Azospirillaceae</taxon>
        <taxon>Azospirillum</taxon>
    </lineage>
</organism>
<protein>
    <submittedName>
        <fullName evidence="1">DUF736 domain-containing protein</fullName>
    </submittedName>
</protein>
<dbReference type="AlphaFoldDB" id="A0A3S0K0V5"/>
<proteinExistence type="predicted"/>